<dbReference type="AlphaFoldDB" id="A0A2S7K9Q3"/>
<gene>
    <name evidence="1" type="ORF">CW354_04600</name>
</gene>
<proteinExistence type="predicted"/>
<evidence type="ECO:0000313" key="1">
    <source>
        <dbReference type="EMBL" id="PQA89222.1"/>
    </source>
</evidence>
<sequence>MSIFMFKRNLRISLEQARKATGLDLVSTRDVISPQGLSYHQLETKSEGVAHCKAREDAIKWFTSRGYLVYPEGVGVAGVYTFADFLAVRAENGRTVFVEILSDAGVKPETIIRKRALQIHGELCFVLFVGKKQFNRKAAEQLKAEIGKHSDVLLYFLDSYTGNWMAGDSRATVAFDTSYDEGIKVEVRVTQKKSKLFVAIRYLTRQYQNPDSVPISDTVASDRDFLEAQFLNAFEHLCRGAGARIRETRSRAFETNFRAMRRKSGLKAFQDGGELFGSLRVAEHESVFSFDADITDKNARVESNECVGIYEFPNGEQHIAEALIDIYRKMGRKVVISNPLD</sequence>
<evidence type="ECO:0000313" key="2">
    <source>
        <dbReference type="Proteomes" id="UP000239504"/>
    </source>
</evidence>
<dbReference type="RefSeq" id="WP_104828859.1">
    <property type="nucleotide sequence ID" value="NZ_PJCH01000003.1"/>
</dbReference>
<dbReference type="Proteomes" id="UP000239504">
    <property type="component" value="Unassembled WGS sequence"/>
</dbReference>
<protein>
    <submittedName>
        <fullName evidence="1">Uncharacterized protein</fullName>
    </submittedName>
</protein>
<name>A0A2S7K9Q3_9PROT</name>
<reference evidence="1 2" key="1">
    <citation type="submission" date="2017-12" db="EMBL/GenBank/DDBJ databases">
        <authorList>
            <person name="Hurst M.R.H."/>
        </authorList>
    </citation>
    <scope>NUCLEOTIDE SEQUENCE [LARGE SCALE GENOMIC DNA]</scope>
    <source>
        <strain evidence="1 2">SY-3-19</strain>
    </source>
</reference>
<keyword evidence="2" id="KW-1185">Reference proteome</keyword>
<dbReference type="EMBL" id="PJCH01000003">
    <property type="protein sequence ID" value="PQA89222.1"/>
    <property type="molecule type" value="Genomic_DNA"/>
</dbReference>
<comment type="caution">
    <text evidence="1">The sequence shown here is derived from an EMBL/GenBank/DDBJ whole genome shotgun (WGS) entry which is preliminary data.</text>
</comment>
<accession>A0A2S7K9Q3</accession>
<organism evidence="1 2">
    <name type="scientific">Hyphococcus luteus</name>
    <dbReference type="NCBI Taxonomy" id="2058213"/>
    <lineage>
        <taxon>Bacteria</taxon>
        <taxon>Pseudomonadati</taxon>
        <taxon>Pseudomonadota</taxon>
        <taxon>Alphaproteobacteria</taxon>
        <taxon>Parvularculales</taxon>
        <taxon>Parvularculaceae</taxon>
        <taxon>Hyphococcus</taxon>
    </lineage>
</organism>